<comment type="caution">
    <text evidence="2">The sequence shown here is derived from an EMBL/GenBank/DDBJ whole genome shotgun (WGS) entry which is preliminary data.</text>
</comment>
<sequence>MIDAISKVGNIVVFLLLPILLFSYLYLMLLSRMVNRSSFKKAKKIFRKKKKVPLFEWIADEPSVDVLMYEILKSETTSNNLKEDLLKIKNEVEEYVGDDINNYLLLKEILNQRLSSGIESMMRNFIKTTFASIFTSAITTMVINKFEIDFVNSIILLFGVCIVIMVGFFSYNFMFTRKRNRIEILIVILDSIITDKSN</sequence>
<dbReference type="Proteomes" id="UP000317944">
    <property type="component" value="Unassembled WGS sequence"/>
</dbReference>
<feature type="transmembrane region" description="Helical" evidence="1">
    <location>
        <begin position="150"/>
        <end position="171"/>
    </location>
</feature>
<evidence type="ECO:0000313" key="2">
    <source>
        <dbReference type="EMBL" id="TQR26828.1"/>
    </source>
</evidence>
<keyword evidence="1" id="KW-0472">Membrane</keyword>
<keyword evidence="1" id="KW-0812">Transmembrane</keyword>
<evidence type="ECO:0000256" key="1">
    <source>
        <dbReference type="SAM" id="Phobius"/>
    </source>
</evidence>
<protein>
    <submittedName>
        <fullName evidence="2">Uncharacterized protein</fullName>
    </submittedName>
</protein>
<dbReference type="RefSeq" id="WP_142511065.1">
    <property type="nucleotide sequence ID" value="NZ_SADV01000042.1"/>
</dbReference>
<evidence type="ECO:0000313" key="3">
    <source>
        <dbReference type="Proteomes" id="UP000317944"/>
    </source>
</evidence>
<dbReference type="AlphaFoldDB" id="A0A544U7B0"/>
<accession>A0A544U7B0</accession>
<name>A0A544U7B0_LYSSH</name>
<gene>
    <name evidence="2" type="ORF">C7Y47_24145</name>
</gene>
<dbReference type="EMBL" id="SADV01000042">
    <property type="protein sequence ID" value="TQR26828.1"/>
    <property type="molecule type" value="Genomic_DNA"/>
</dbReference>
<organism evidence="2 3">
    <name type="scientific">Lysinibacillus sphaericus</name>
    <name type="common">Bacillus sphaericus</name>
    <dbReference type="NCBI Taxonomy" id="1421"/>
    <lineage>
        <taxon>Bacteria</taxon>
        <taxon>Bacillati</taxon>
        <taxon>Bacillota</taxon>
        <taxon>Bacilli</taxon>
        <taxon>Bacillales</taxon>
        <taxon>Bacillaceae</taxon>
        <taxon>Lysinibacillus</taxon>
    </lineage>
</organism>
<feature type="transmembrane region" description="Helical" evidence="1">
    <location>
        <begin position="12"/>
        <end position="34"/>
    </location>
</feature>
<reference evidence="2 3" key="1">
    <citation type="submission" date="2018-03" db="EMBL/GenBank/DDBJ databases">
        <title>Aerobic endospore-forming bacteria genome sequencing and assembly.</title>
        <authorList>
            <person name="Cavalcante D.A."/>
            <person name="Driks A."/>
            <person name="Putonti C."/>
            <person name="De-Souza M.T."/>
        </authorList>
    </citation>
    <scope>NUCLEOTIDE SEQUENCE [LARGE SCALE GENOMIC DNA]</scope>
    <source>
        <strain evidence="2 3">SDF0037</strain>
    </source>
</reference>
<proteinExistence type="predicted"/>
<feature type="transmembrane region" description="Helical" evidence="1">
    <location>
        <begin position="125"/>
        <end position="144"/>
    </location>
</feature>
<keyword evidence="1" id="KW-1133">Transmembrane helix</keyword>